<dbReference type="PANTHER" id="PTHR31733">
    <property type="entry name" value="RIBONUCLEASE KAPPA"/>
    <property type="match status" value="1"/>
</dbReference>
<dbReference type="Proteomes" id="UP000694388">
    <property type="component" value="Unplaced"/>
</dbReference>
<proteinExistence type="inferred from homology"/>
<dbReference type="Ensembl" id="ENSEBUT00000025201.1">
    <property type="protein sequence ID" value="ENSEBUP00000024625.1"/>
    <property type="gene ID" value="ENSEBUG00000015189.1"/>
</dbReference>
<feature type="transmembrane region" description="Helical" evidence="6">
    <location>
        <begin position="60"/>
        <end position="80"/>
    </location>
</feature>
<keyword evidence="3 6" id="KW-0812">Transmembrane</keyword>
<evidence type="ECO:0000256" key="1">
    <source>
        <dbReference type="ARBA" id="ARBA00004141"/>
    </source>
</evidence>
<accession>A0A8C4R418</accession>
<dbReference type="InterPro" id="IPR056552">
    <property type="entry name" value="Ribonucl_Kappa"/>
</dbReference>
<comment type="subcellular location">
    <subcellularLocation>
        <location evidence="1">Membrane</location>
        <topology evidence="1">Multi-pass membrane protein</topology>
    </subcellularLocation>
</comment>
<organism evidence="7 8">
    <name type="scientific">Eptatretus burgeri</name>
    <name type="common">Inshore hagfish</name>
    <dbReference type="NCBI Taxonomy" id="7764"/>
    <lineage>
        <taxon>Eukaryota</taxon>
        <taxon>Metazoa</taxon>
        <taxon>Chordata</taxon>
        <taxon>Craniata</taxon>
        <taxon>Vertebrata</taxon>
        <taxon>Cyclostomata</taxon>
        <taxon>Myxini</taxon>
        <taxon>Myxiniformes</taxon>
        <taxon>Myxinidae</taxon>
        <taxon>Eptatretinae</taxon>
        <taxon>Eptatretus</taxon>
    </lineage>
</organism>
<dbReference type="GO" id="GO:0004521">
    <property type="term" value="F:RNA endonuclease activity"/>
    <property type="evidence" value="ECO:0007669"/>
    <property type="project" value="InterPro"/>
</dbReference>
<comment type="similarity">
    <text evidence="2">Belongs to the RNase K family.</text>
</comment>
<keyword evidence="5 6" id="KW-0472">Membrane</keyword>
<protein>
    <submittedName>
        <fullName evidence="7">Uncharacterized protein</fullName>
    </submittedName>
</protein>
<dbReference type="Pfam" id="PF23489">
    <property type="entry name" value="V-ATPase_su_f"/>
    <property type="match status" value="1"/>
</dbReference>
<dbReference type="InterPro" id="IPR026770">
    <property type="entry name" value="RNase_K"/>
</dbReference>
<sequence length="99" mass="10895">MASSVLCGPKLSMCGIVLGIWGVIMLVLVGVFFYIHSAILLQNVPFESNLTNIHETYEKVAVNCFIGAAVYFVIAVFSGCQSCMNRHRSQYGRFGNNVQ</sequence>
<reference evidence="7" key="1">
    <citation type="submission" date="2025-08" db="UniProtKB">
        <authorList>
            <consortium name="Ensembl"/>
        </authorList>
    </citation>
    <scope>IDENTIFICATION</scope>
</reference>
<dbReference type="OMA" id="SNNCFIA"/>
<dbReference type="AlphaFoldDB" id="A0A8C4R418"/>
<evidence type="ECO:0000256" key="6">
    <source>
        <dbReference type="SAM" id="Phobius"/>
    </source>
</evidence>
<name>A0A8C4R418_EPTBU</name>
<evidence type="ECO:0000256" key="4">
    <source>
        <dbReference type="ARBA" id="ARBA00022989"/>
    </source>
</evidence>
<evidence type="ECO:0000313" key="7">
    <source>
        <dbReference type="Ensembl" id="ENSEBUP00000024625.1"/>
    </source>
</evidence>
<dbReference type="GeneTree" id="ENSGT00940000172351"/>
<evidence type="ECO:0000256" key="5">
    <source>
        <dbReference type="ARBA" id="ARBA00023136"/>
    </source>
</evidence>
<evidence type="ECO:0000313" key="8">
    <source>
        <dbReference type="Proteomes" id="UP000694388"/>
    </source>
</evidence>
<feature type="transmembrane region" description="Helical" evidence="6">
    <location>
        <begin position="12"/>
        <end position="40"/>
    </location>
</feature>
<evidence type="ECO:0000256" key="3">
    <source>
        <dbReference type="ARBA" id="ARBA00022692"/>
    </source>
</evidence>
<reference evidence="7" key="2">
    <citation type="submission" date="2025-09" db="UniProtKB">
        <authorList>
            <consortium name="Ensembl"/>
        </authorList>
    </citation>
    <scope>IDENTIFICATION</scope>
</reference>
<dbReference type="GO" id="GO:0016020">
    <property type="term" value="C:membrane"/>
    <property type="evidence" value="ECO:0007669"/>
    <property type="project" value="UniProtKB-SubCell"/>
</dbReference>
<keyword evidence="8" id="KW-1185">Reference proteome</keyword>
<evidence type="ECO:0000256" key="2">
    <source>
        <dbReference type="ARBA" id="ARBA00008458"/>
    </source>
</evidence>
<keyword evidence="4 6" id="KW-1133">Transmembrane helix</keyword>